<feature type="domain" description="HTH La-type RNA-binding" evidence="5">
    <location>
        <begin position="510"/>
        <end position="601"/>
    </location>
</feature>
<name>A0A6B2E7E9_9DIPT</name>
<dbReference type="PANTHER" id="PTHR22792">
    <property type="entry name" value="LUPUS LA PROTEIN-RELATED"/>
    <property type="match status" value="1"/>
</dbReference>
<feature type="compositionally biased region" description="Gly residues" evidence="4">
    <location>
        <begin position="269"/>
        <end position="279"/>
    </location>
</feature>
<dbReference type="GO" id="GO:0010494">
    <property type="term" value="C:cytoplasmic stress granule"/>
    <property type="evidence" value="ECO:0007669"/>
    <property type="project" value="TreeGrafter"/>
</dbReference>
<feature type="compositionally biased region" description="Low complexity" evidence="4">
    <location>
        <begin position="991"/>
        <end position="1010"/>
    </location>
</feature>
<dbReference type="GO" id="GO:0048255">
    <property type="term" value="P:mRNA stabilization"/>
    <property type="evidence" value="ECO:0007669"/>
    <property type="project" value="InterPro"/>
</dbReference>
<dbReference type="GO" id="GO:0005829">
    <property type="term" value="C:cytosol"/>
    <property type="evidence" value="ECO:0007669"/>
    <property type="project" value="TreeGrafter"/>
</dbReference>
<dbReference type="GO" id="GO:0000339">
    <property type="term" value="F:RNA cap binding"/>
    <property type="evidence" value="ECO:0007669"/>
    <property type="project" value="InterPro"/>
</dbReference>
<dbReference type="SUPFAM" id="SSF46785">
    <property type="entry name" value="Winged helix' DNA-binding domain"/>
    <property type="match status" value="1"/>
</dbReference>
<keyword evidence="1 3" id="KW-0694">RNA-binding</keyword>
<dbReference type="SMART" id="SM00684">
    <property type="entry name" value="DM15"/>
    <property type="match status" value="3"/>
</dbReference>
<proteinExistence type="predicted"/>
<feature type="compositionally biased region" description="Basic and acidic residues" evidence="4">
    <location>
        <begin position="46"/>
        <end position="64"/>
    </location>
</feature>
<dbReference type="Gene3D" id="1.10.10.10">
    <property type="entry name" value="Winged helix-like DNA-binding domain superfamily/Winged helix DNA-binding domain"/>
    <property type="match status" value="1"/>
</dbReference>
<feature type="compositionally biased region" description="Polar residues" evidence="4">
    <location>
        <begin position="339"/>
        <end position="361"/>
    </location>
</feature>
<dbReference type="Pfam" id="PF05383">
    <property type="entry name" value="La"/>
    <property type="match status" value="1"/>
</dbReference>
<organism evidence="6">
    <name type="scientific">Phlebotomus kandelakii</name>
    <dbReference type="NCBI Taxonomy" id="1109342"/>
    <lineage>
        <taxon>Eukaryota</taxon>
        <taxon>Metazoa</taxon>
        <taxon>Ecdysozoa</taxon>
        <taxon>Arthropoda</taxon>
        <taxon>Hexapoda</taxon>
        <taxon>Insecta</taxon>
        <taxon>Pterygota</taxon>
        <taxon>Neoptera</taxon>
        <taxon>Endopterygota</taxon>
        <taxon>Diptera</taxon>
        <taxon>Nematocera</taxon>
        <taxon>Psychodoidea</taxon>
        <taxon>Psychodidae</taxon>
        <taxon>Phlebotomus</taxon>
        <taxon>Larroussius</taxon>
    </lineage>
</organism>
<accession>A0A6B2E7E9</accession>
<feature type="compositionally biased region" description="Pro residues" evidence="4">
    <location>
        <begin position="306"/>
        <end position="316"/>
    </location>
</feature>
<dbReference type="InterPro" id="IPR036388">
    <property type="entry name" value="WH-like_DNA-bd_sf"/>
</dbReference>
<dbReference type="PANTHER" id="PTHR22792:SF132">
    <property type="entry name" value="LA-RELATED PROTEIN 1"/>
    <property type="match status" value="1"/>
</dbReference>
<dbReference type="SMART" id="SM00715">
    <property type="entry name" value="LA"/>
    <property type="match status" value="1"/>
</dbReference>
<dbReference type="InterPro" id="IPR045180">
    <property type="entry name" value="La_dom_prot"/>
</dbReference>
<dbReference type="FunFam" id="1.10.10.10:FF:000131">
    <property type="entry name" value="la-related protein 1B isoform X2"/>
    <property type="match status" value="1"/>
</dbReference>
<evidence type="ECO:0000259" key="5">
    <source>
        <dbReference type="PROSITE" id="PS50961"/>
    </source>
</evidence>
<evidence type="ECO:0000256" key="1">
    <source>
        <dbReference type="ARBA" id="ARBA00022884"/>
    </source>
</evidence>
<dbReference type="InterPro" id="IPR006607">
    <property type="entry name" value="DM15"/>
</dbReference>
<reference evidence="6" key="1">
    <citation type="submission" date="2019-10" db="EMBL/GenBank/DDBJ databases">
        <title>Short sand fly seasons in Tbilisi, Georgia, hinder development of host immunity to saliva of the visceral leishmaniasis vector Phlebotomus kandelakii.</title>
        <authorList>
            <person name="Oliveira F."/>
            <person name="Giorgobiani E."/>
            <person name="Guimaraes-Costa A.B."/>
            <person name="Abdeladhim M."/>
            <person name="Oristian J."/>
            <person name="Tskhvaradze L."/>
            <person name="Tsertsvadze N."/>
            <person name="Zakalashvili M."/>
            <person name="Valenzuela J.G."/>
            <person name="Kamhawi S."/>
        </authorList>
    </citation>
    <scope>NUCLEOTIDE SEQUENCE</scope>
    <source>
        <strain evidence="6">Wild-capture in Tbilisi</strain>
        <tissue evidence="6">Salivary glands</tissue>
    </source>
</reference>
<feature type="compositionally biased region" description="Polar residues" evidence="4">
    <location>
        <begin position="1284"/>
        <end position="1301"/>
    </location>
</feature>
<feature type="region of interest" description="Disordered" evidence="4">
    <location>
        <begin position="198"/>
        <end position="468"/>
    </location>
</feature>
<feature type="compositionally biased region" description="Basic and acidic residues" evidence="4">
    <location>
        <begin position="665"/>
        <end position="678"/>
    </location>
</feature>
<feature type="compositionally biased region" description="Basic and acidic residues" evidence="4">
    <location>
        <begin position="162"/>
        <end position="173"/>
    </location>
</feature>
<feature type="compositionally biased region" description="Basic and acidic residues" evidence="4">
    <location>
        <begin position="690"/>
        <end position="712"/>
    </location>
</feature>
<dbReference type="PROSITE" id="PS50961">
    <property type="entry name" value="HTH_LA"/>
    <property type="match status" value="1"/>
</dbReference>
<feature type="region of interest" description="Disordered" evidence="4">
    <location>
        <begin position="1184"/>
        <end position="1326"/>
    </location>
</feature>
<feature type="compositionally biased region" description="Basic and acidic residues" evidence="4">
    <location>
        <begin position="328"/>
        <end position="338"/>
    </location>
</feature>
<feature type="region of interest" description="Disordered" evidence="4">
    <location>
        <begin position="46"/>
        <end position="173"/>
    </location>
</feature>
<feature type="region of interest" description="Disordered" evidence="4">
    <location>
        <begin position="1"/>
        <end position="26"/>
    </location>
</feature>
<evidence type="ECO:0000256" key="4">
    <source>
        <dbReference type="SAM" id="MobiDB-lite"/>
    </source>
</evidence>
<dbReference type="Pfam" id="PF21071">
    <property type="entry name" value="LARP1_HEAT"/>
    <property type="match status" value="1"/>
</dbReference>
<dbReference type="EMBL" id="GIFK01001388">
    <property type="protein sequence ID" value="NBJ59091.1"/>
    <property type="molecule type" value="Transcribed_RNA"/>
</dbReference>
<protein>
    <recommendedName>
        <fullName evidence="2">La-related protein 1</fullName>
    </recommendedName>
</protein>
<evidence type="ECO:0000256" key="3">
    <source>
        <dbReference type="PROSITE-ProRule" id="PRU00332"/>
    </source>
</evidence>
<feature type="compositionally biased region" description="Polar residues" evidence="4">
    <location>
        <begin position="1239"/>
        <end position="1272"/>
    </location>
</feature>
<dbReference type="GO" id="GO:0045727">
    <property type="term" value="P:positive regulation of translation"/>
    <property type="evidence" value="ECO:0007669"/>
    <property type="project" value="TreeGrafter"/>
</dbReference>
<sequence length="1326" mass="146824">MATKTLEKSTTLNTASDGTSATPANSSYANVVNSLKVGSGHSIVEMKQRNDNNKENVLGDKVSEEQPQPKTSDTTSPRETRGASAAGDPEDDDSFIPVASLTKKERRKEKRQQVKAATRPEMTASAKQPVVERKVQKNGKSPANGSTSDTASNGGNGGGQEKAPKEEAPKKFVEAPIPTVNAWKIQNHTEVAPEVDVLKSKRILQPKEQQKSRIAEQSKAPETEPKVQEVTEPETPNIAKILKEEKQQQHKSNKASDFTNVGDWPLLGGAPGNGGGTGGPSSEVVKKTPNTPTQPAPEPEVVEASPLPPAKAPTPPVKEEAPQAEPPAGHHDENDHRSNGTNHENFVEGPSTSGGVNSAGGSNRRGFRQKWLPLDIDVSKPPRVGKRGGGRDDFHHGRGGGGEFYAGPPHGGRRGAPEYGGRSNRRFKGGNSGRSSAASVHHNGAGPAPRRGGRASRTVNTASPVDPHVIMHDPERFREFTVAKQGADLAAYMMPYMGTYYYNGVPAYPTMDQPSLKECIKRQIEYYFSEENLLRDFFLRRKMDPEGFIPVTLIASFNRVQALNADTALIIEAIRESDKLEIVNDFKLRTKSDPGKWPIISTLDAAGNPTAPPPTVTPTPIATPVEIPAVSMSQLAATPLSKIPPPPVPRNFRTRSGVEGVSGGRRVEENGIGAKEDLNPDVPEFVPPAKLKDSKREKRDQLPKGDYRKGQQDVDAEVAKVMTDNNLRRDEEGEGEESDSDLWREVKRRSKHNNSKETTPKPTGPTGQRKQNLRPTVAEKEELDFQFDEELDIPTSGRVNHFTENWSDDESDYELSDRDINKILIVTQVMSHRTPKHEGYDRTGDWTTRTKIAQDLEQVINDGLVNYEDDLWMTNRRPTSNSYKTVNVITQEDFERFVPRVVKKINPDVPPPPPPTFTEAGAAAAAAEADAEASMNATLGAHRKARFYAVNKDELVDPRTPRKRKTRHSTNPPVESHVGWVMDVVEHRPRTSSMGSSAGTSPTTSSFGSSVPQSLPVFQHPSHALLKENNFTQQAYYKYHHRCLKDRKRMGPGQSQEMNTLFRFWSFFLRENFNKSMYDEFRQLAMEDAESGFRYGLECLFRFYSYGLEKKFRPHLYEDFQVETMRDYENGQLYGLEKFWAFIKYYKNSQKLTVDPVLNEYLSKFKTIEDFRVVEPQLDEMLQGVGSLRTSPDKRRHRSVSESEGATTAAGDREQEVRPIVGSLGNRNVQQNRDRRFGGSNQRTRAGSFGSTMRSYKRNQPQQIGKSQQSHSHPVDGPSRDFSAPSTSTSAAIDNSAQITVTKGAEGGKIQAKKSKIDAPTTSGKK</sequence>
<dbReference type="InterPro" id="IPR006630">
    <property type="entry name" value="La_HTH"/>
</dbReference>
<feature type="compositionally biased region" description="Basic and acidic residues" evidence="4">
    <location>
        <begin position="208"/>
        <end position="229"/>
    </location>
</feature>
<evidence type="ECO:0000313" key="6">
    <source>
        <dbReference type="EMBL" id="NBJ59091.1"/>
    </source>
</evidence>
<feature type="region of interest" description="Disordered" evidence="4">
    <location>
        <begin position="640"/>
        <end position="774"/>
    </location>
</feature>
<feature type="compositionally biased region" description="Polar residues" evidence="4">
    <location>
        <begin position="8"/>
        <end position="26"/>
    </location>
</feature>
<feature type="region of interest" description="Disordered" evidence="4">
    <location>
        <begin position="906"/>
        <end position="925"/>
    </location>
</feature>
<evidence type="ECO:0000256" key="2">
    <source>
        <dbReference type="ARBA" id="ARBA00072183"/>
    </source>
</evidence>
<feature type="compositionally biased region" description="Polar residues" evidence="4">
    <location>
        <begin position="138"/>
        <end position="153"/>
    </location>
</feature>
<feature type="compositionally biased region" description="Polar residues" evidence="4">
    <location>
        <begin position="65"/>
        <end position="75"/>
    </location>
</feature>
<dbReference type="GO" id="GO:0008187">
    <property type="term" value="F:poly-pyrimidine tract binding"/>
    <property type="evidence" value="ECO:0007669"/>
    <property type="project" value="UniProtKB-ARBA"/>
</dbReference>
<feature type="region of interest" description="Disordered" evidence="4">
    <location>
        <begin position="989"/>
        <end position="1011"/>
    </location>
</feature>
<dbReference type="InterPro" id="IPR036390">
    <property type="entry name" value="WH_DNA-bd_sf"/>
</dbReference>